<evidence type="ECO:0000313" key="12">
    <source>
        <dbReference type="EMBL" id="CAD7278440.1"/>
    </source>
</evidence>
<evidence type="ECO:0000259" key="11">
    <source>
        <dbReference type="PROSITE" id="PS52035"/>
    </source>
</evidence>
<evidence type="ECO:0000256" key="10">
    <source>
        <dbReference type="PROSITE-ProRule" id="PRU01379"/>
    </source>
</evidence>
<dbReference type="FunFam" id="3.40.630.10:FF:000084">
    <property type="entry name" value="Carboxypeptidase B2"/>
    <property type="match status" value="1"/>
</dbReference>
<dbReference type="SMART" id="SM00631">
    <property type="entry name" value="Zn_pept"/>
    <property type="match status" value="1"/>
</dbReference>
<evidence type="ECO:0000256" key="1">
    <source>
        <dbReference type="ARBA" id="ARBA00001947"/>
    </source>
</evidence>
<evidence type="ECO:0000313" key="13">
    <source>
        <dbReference type="Proteomes" id="UP000678499"/>
    </source>
</evidence>
<dbReference type="Pfam" id="PF00246">
    <property type="entry name" value="Peptidase_M14"/>
    <property type="match status" value="1"/>
</dbReference>
<evidence type="ECO:0000256" key="5">
    <source>
        <dbReference type="ARBA" id="ARBA00022723"/>
    </source>
</evidence>
<evidence type="ECO:0000256" key="3">
    <source>
        <dbReference type="ARBA" id="ARBA00022645"/>
    </source>
</evidence>
<keyword evidence="9" id="KW-0482">Metalloprotease</keyword>
<dbReference type="AlphaFoldDB" id="A0A7R9GET1"/>
<dbReference type="Proteomes" id="UP000678499">
    <property type="component" value="Unassembled WGS sequence"/>
</dbReference>
<feature type="non-terminal residue" evidence="12">
    <location>
        <position position="205"/>
    </location>
</feature>
<evidence type="ECO:0000256" key="4">
    <source>
        <dbReference type="ARBA" id="ARBA00022670"/>
    </source>
</evidence>
<keyword evidence="13" id="KW-1185">Reference proteome</keyword>
<comment type="cofactor">
    <cofactor evidence="1">
        <name>Zn(2+)</name>
        <dbReference type="ChEBI" id="CHEBI:29105"/>
    </cofactor>
</comment>
<dbReference type="GO" id="GO:0004181">
    <property type="term" value="F:metallocarboxypeptidase activity"/>
    <property type="evidence" value="ECO:0007669"/>
    <property type="project" value="InterPro"/>
</dbReference>
<dbReference type="GO" id="GO:0005615">
    <property type="term" value="C:extracellular space"/>
    <property type="evidence" value="ECO:0007669"/>
    <property type="project" value="TreeGrafter"/>
</dbReference>
<keyword evidence="5" id="KW-0479">Metal-binding</keyword>
<gene>
    <name evidence="12" type="ORF">NMOB1V02_LOCUS6143</name>
</gene>
<keyword evidence="3" id="KW-0121">Carboxypeptidase</keyword>
<dbReference type="EMBL" id="OA883267">
    <property type="protein sequence ID" value="CAD7278440.1"/>
    <property type="molecule type" value="Genomic_DNA"/>
</dbReference>
<keyword evidence="7" id="KW-0378">Hydrolase</keyword>
<keyword evidence="4" id="KW-0645">Protease</keyword>
<dbReference type="PANTHER" id="PTHR11705">
    <property type="entry name" value="PROTEASE FAMILY M14 CARBOXYPEPTIDASE A,B"/>
    <property type="match status" value="1"/>
</dbReference>
<dbReference type="GO" id="GO:0006508">
    <property type="term" value="P:proteolysis"/>
    <property type="evidence" value="ECO:0007669"/>
    <property type="project" value="UniProtKB-KW"/>
</dbReference>
<feature type="domain" description="Peptidase M14" evidence="11">
    <location>
        <begin position="1"/>
        <end position="199"/>
    </location>
</feature>
<dbReference type="GO" id="GO:0008270">
    <property type="term" value="F:zinc ion binding"/>
    <property type="evidence" value="ECO:0007669"/>
    <property type="project" value="InterPro"/>
</dbReference>
<evidence type="ECO:0000256" key="9">
    <source>
        <dbReference type="ARBA" id="ARBA00023049"/>
    </source>
</evidence>
<evidence type="ECO:0000256" key="2">
    <source>
        <dbReference type="ARBA" id="ARBA00005988"/>
    </source>
</evidence>
<accession>A0A7R9GET1</accession>
<name>A0A7R9GET1_9CRUS</name>
<feature type="active site" description="Proton donor/acceptor" evidence="10">
    <location>
        <position position="161"/>
    </location>
</feature>
<keyword evidence="6" id="KW-0732">Signal</keyword>
<dbReference type="SUPFAM" id="SSF53187">
    <property type="entry name" value="Zn-dependent exopeptidases"/>
    <property type="match status" value="1"/>
</dbReference>
<dbReference type="PROSITE" id="PS52035">
    <property type="entry name" value="PEPTIDASE_M14"/>
    <property type="match status" value="1"/>
</dbReference>
<evidence type="ECO:0000256" key="6">
    <source>
        <dbReference type="ARBA" id="ARBA00022729"/>
    </source>
</evidence>
<dbReference type="OrthoDB" id="3626597at2759"/>
<proteinExistence type="inferred from homology"/>
<comment type="similarity">
    <text evidence="2 10">Belongs to the peptidase M14 family.</text>
</comment>
<dbReference type="EMBL" id="CAJPEX010001230">
    <property type="protein sequence ID" value="CAG0918592.1"/>
    <property type="molecule type" value="Genomic_DNA"/>
</dbReference>
<dbReference type="PANTHER" id="PTHR11705:SF140">
    <property type="entry name" value="FI02848P-RELATED"/>
    <property type="match status" value="1"/>
</dbReference>
<dbReference type="Gene3D" id="3.40.630.10">
    <property type="entry name" value="Zn peptidases"/>
    <property type="match status" value="1"/>
</dbReference>
<sequence length="205" mass="22815">SIQIFLKQDRLWRKTRSNTKSTTCKGVDANRNFPFHWKEGRENNAVPCEEIYPGDTAESEPCIKHFINYVSSIAKTKRIVGYISFHSYGKYWLVPYAYTTNKVPNYAELMDIAKTGAAALKQVRGTQYGIGIPGNVVYAASGSSMDWAYGAAKIPYVFTLELPPGSHDSWANGFLLSATQIKPVSEETFVGIMATADAINKKLKK</sequence>
<keyword evidence="8" id="KW-0862">Zinc</keyword>
<evidence type="ECO:0000256" key="7">
    <source>
        <dbReference type="ARBA" id="ARBA00022801"/>
    </source>
</evidence>
<evidence type="ECO:0000256" key="8">
    <source>
        <dbReference type="ARBA" id="ARBA00022833"/>
    </source>
</evidence>
<reference evidence="12" key="1">
    <citation type="submission" date="2020-11" db="EMBL/GenBank/DDBJ databases">
        <authorList>
            <person name="Tran Van P."/>
        </authorList>
    </citation>
    <scope>NUCLEOTIDE SEQUENCE</scope>
</reference>
<dbReference type="InterPro" id="IPR000834">
    <property type="entry name" value="Peptidase_M14"/>
</dbReference>
<organism evidence="12">
    <name type="scientific">Notodromas monacha</name>
    <dbReference type="NCBI Taxonomy" id="399045"/>
    <lineage>
        <taxon>Eukaryota</taxon>
        <taxon>Metazoa</taxon>
        <taxon>Ecdysozoa</taxon>
        <taxon>Arthropoda</taxon>
        <taxon>Crustacea</taxon>
        <taxon>Oligostraca</taxon>
        <taxon>Ostracoda</taxon>
        <taxon>Podocopa</taxon>
        <taxon>Podocopida</taxon>
        <taxon>Cypridocopina</taxon>
        <taxon>Cypridoidea</taxon>
        <taxon>Cyprididae</taxon>
        <taxon>Notodromas</taxon>
    </lineage>
</organism>
<protein>
    <recommendedName>
        <fullName evidence="11">Peptidase M14 domain-containing protein</fullName>
    </recommendedName>
</protein>